<feature type="domain" description="Outer membrane protein beta-barrel" evidence="6">
    <location>
        <begin position="12"/>
        <end position="228"/>
    </location>
</feature>
<sequence>MRFKSCTIPAVVLAAALLPVAAQAGGYVAPVDTTPIAPVEPAPVGTWGGAYGGVSLGYSFGADDEVGLDFFEGGERAFRRTDLTNVEISGPTVDLHAGYRWQRSQWVYGPELAIEGGSVDADEDFTLGFADGSTSDGNVESSVNYIASLVFKAGYLVNPQTMIYGAAGVTHGDFDYKLSGSDGSATEGYTAQGYVLGLGVERQVNDRMSIFAEYQYRDFGREDVTFTDSATNSSAVTVATPKHQNVKMGINFNF</sequence>
<dbReference type="RefSeq" id="WP_090732740.1">
    <property type="nucleotide sequence ID" value="NZ_FOHO01000002.1"/>
</dbReference>
<dbReference type="PANTHER" id="PTHR34001:SF3">
    <property type="entry name" value="BLL7405 PROTEIN"/>
    <property type="match status" value="1"/>
</dbReference>
<dbReference type="Gene3D" id="2.40.160.20">
    <property type="match status" value="1"/>
</dbReference>
<keyword evidence="2 5" id="KW-0732">Signal</keyword>
<evidence type="ECO:0000256" key="3">
    <source>
        <dbReference type="ARBA" id="ARBA00023136"/>
    </source>
</evidence>
<dbReference type="STRING" id="364199.SAMN04489858_102396"/>
<dbReference type="OrthoDB" id="9815357at2"/>
<dbReference type="InterPro" id="IPR027385">
    <property type="entry name" value="Beta-barrel_OMP"/>
</dbReference>
<name>A0A1I0AXP3_9RHOB</name>
<comment type="similarity">
    <text evidence="4">Belongs to the Omp25/RopB family.</text>
</comment>
<reference evidence="7 8" key="1">
    <citation type="submission" date="2016-10" db="EMBL/GenBank/DDBJ databases">
        <authorList>
            <person name="de Groot N.N."/>
        </authorList>
    </citation>
    <scope>NUCLEOTIDE SEQUENCE [LARGE SCALE GENOMIC DNA]</scope>
    <source>
        <strain evidence="7 8">DSM 17862</strain>
    </source>
</reference>
<evidence type="ECO:0000313" key="8">
    <source>
        <dbReference type="Proteomes" id="UP000199180"/>
    </source>
</evidence>
<evidence type="ECO:0000256" key="1">
    <source>
        <dbReference type="ARBA" id="ARBA00004370"/>
    </source>
</evidence>
<gene>
    <name evidence="7" type="ORF">SAMN04489858_102396</name>
</gene>
<feature type="signal peptide" evidence="5">
    <location>
        <begin position="1"/>
        <end position="24"/>
    </location>
</feature>
<evidence type="ECO:0000259" key="6">
    <source>
        <dbReference type="Pfam" id="PF13505"/>
    </source>
</evidence>
<evidence type="ECO:0000256" key="2">
    <source>
        <dbReference type="ARBA" id="ARBA00022729"/>
    </source>
</evidence>
<evidence type="ECO:0000313" key="7">
    <source>
        <dbReference type="EMBL" id="SES99165.1"/>
    </source>
</evidence>
<proteinExistence type="inferred from homology"/>
<dbReference type="GO" id="GO:0016020">
    <property type="term" value="C:membrane"/>
    <property type="evidence" value="ECO:0007669"/>
    <property type="project" value="UniProtKB-SubCell"/>
</dbReference>
<dbReference type="PANTHER" id="PTHR34001">
    <property type="entry name" value="BLL7405 PROTEIN"/>
    <property type="match status" value="1"/>
</dbReference>
<evidence type="ECO:0000256" key="5">
    <source>
        <dbReference type="SAM" id="SignalP"/>
    </source>
</evidence>
<dbReference type="Proteomes" id="UP000199180">
    <property type="component" value="Unassembled WGS sequence"/>
</dbReference>
<dbReference type="AlphaFoldDB" id="A0A1I0AXP3"/>
<organism evidence="7 8">
    <name type="scientific">Paracoccus homiensis</name>
    <dbReference type="NCBI Taxonomy" id="364199"/>
    <lineage>
        <taxon>Bacteria</taxon>
        <taxon>Pseudomonadati</taxon>
        <taxon>Pseudomonadota</taxon>
        <taxon>Alphaproteobacteria</taxon>
        <taxon>Rhodobacterales</taxon>
        <taxon>Paracoccaceae</taxon>
        <taxon>Paracoccus</taxon>
    </lineage>
</organism>
<feature type="chain" id="PRO_5011743875" evidence="5">
    <location>
        <begin position="25"/>
        <end position="254"/>
    </location>
</feature>
<keyword evidence="8" id="KW-1185">Reference proteome</keyword>
<dbReference type="EMBL" id="FOHO01000002">
    <property type="protein sequence ID" value="SES99165.1"/>
    <property type="molecule type" value="Genomic_DNA"/>
</dbReference>
<dbReference type="SUPFAM" id="SSF56925">
    <property type="entry name" value="OMPA-like"/>
    <property type="match status" value="1"/>
</dbReference>
<dbReference type="InterPro" id="IPR051692">
    <property type="entry name" value="OMP-like"/>
</dbReference>
<dbReference type="Pfam" id="PF13505">
    <property type="entry name" value="OMP_b-brl"/>
    <property type="match status" value="1"/>
</dbReference>
<dbReference type="InterPro" id="IPR011250">
    <property type="entry name" value="OMP/PagP_B-barrel"/>
</dbReference>
<accession>A0A1I0AXP3</accession>
<evidence type="ECO:0000256" key="4">
    <source>
        <dbReference type="ARBA" id="ARBA00038306"/>
    </source>
</evidence>
<keyword evidence="3" id="KW-0472">Membrane</keyword>
<protein>
    <submittedName>
        <fullName evidence="7">Outer membrane immunogenic protein</fullName>
    </submittedName>
</protein>
<comment type="subcellular location">
    <subcellularLocation>
        <location evidence="1">Membrane</location>
    </subcellularLocation>
</comment>